<dbReference type="PANTHER" id="PTHR13126:SF0">
    <property type="entry name" value="ATP SYNTHASE MITOCHONDRIAL F1 COMPLEX ASSEMBLY FACTOR 1"/>
    <property type="match status" value="1"/>
</dbReference>
<evidence type="ECO:0008006" key="7">
    <source>
        <dbReference type="Google" id="ProtNLM"/>
    </source>
</evidence>
<dbReference type="AlphaFoldDB" id="A0AAU9JBH7"/>
<comment type="similarity">
    <text evidence="2">Belongs to the ATP11 family.</text>
</comment>
<dbReference type="GO" id="GO:0033615">
    <property type="term" value="P:mitochondrial proton-transporting ATP synthase complex assembly"/>
    <property type="evidence" value="ECO:0007669"/>
    <property type="project" value="TreeGrafter"/>
</dbReference>
<evidence type="ECO:0000256" key="3">
    <source>
        <dbReference type="ARBA" id="ARBA00022946"/>
    </source>
</evidence>
<comment type="caution">
    <text evidence="5">The sequence shown here is derived from an EMBL/GenBank/DDBJ whole genome shotgun (WGS) entry which is preliminary data.</text>
</comment>
<sequence>MIVKRLFAFISPFPKTLEEVAKVNLLQNQDPKAVASIWNEYHAVRPNCTSMVLANLYYTHFSIRALKHPLFIFPIRRRGNIFFLTARYVDKLGLFYYLPDYEAQHENATASFGLSFYDELTISKEIILIRGDINDRLISKTEADVIMSAYLAHYLEDELYEKYIVTFNDKADQFDHGKFLESYFARFVPRY</sequence>
<accession>A0AAU9JBH7</accession>
<proteinExistence type="inferred from homology"/>
<evidence type="ECO:0000256" key="2">
    <source>
        <dbReference type="ARBA" id="ARBA00009116"/>
    </source>
</evidence>
<organism evidence="5 6">
    <name type="scientific">Blepharisma stoltei</name>
    <dbReference type="NCBI Taxonomy" id="1481888"/>
    <lineage>
        <taxon>Eukaryota</taxon>
        <taxon>Sar</taxon>
        <taxon>Alveolata</taxon>
        <taxon>Ciliophora</taxon>
        <taxon>Postciliodesmatophora</taxon>
        <taxon>Heterotrichea</taxon>
        <taxon>Heterotrichida</taxon>
        <taxon>Blepharismidae</taxon>
        <taxon>Blepharisma</taxon>
    </lineage>
</organism>
<comment type="subcellular location">
    <subcellularLocation>
        <location evidence="1">Mitochondrion</location>
    </subcellularLocation>
</comment>
<gene>
    <name evidence="5" type="ORF">BSTOLATCC_MIC28628</name>
</gene>
<evidence type="ECO:0000256" key="1">
    <source>
        <dbReference type="ARBA" id="ARBA00004173"/>
    </source>
</evidence>
<dbReference type="PANTHER" id="PTHR13126">
    <property type="entry name" value="CHAPERONE ATP11"/>
    <property type="match status" value="1"/>
</dbReference>
<reference evidence="5" key="1">
    <citation type="submission" date="2021-09" db="EMBL/GenBank/DDBJ databases">
        <authorList>
            <consortium name="AG Swart"/>
            <person name="Singh M."/>
            <person name="Singh A."/>
            <person name="Seah K."/>
            <person name="Emmerich C."/>
        </authorList>
    </citation>
    <scope>NUCLEOTIDE SEQUENCE</scope>
    <source>
        <strain evidence="5">ATCC30299</strain>
    </source>
</reference>
<keyword evidence="3" id="KW-0809">Transit peptide</keyword>
<dbReference type="InterPro" id="IPR010591">
    <property type="entry name" value="ATP11"/>
</dbReference>
<keyword evidence="6" id="KW-1185">Reference proteome</keyword>
<dbReference type="GO" id="GO:0005739">
    <property type="term" value="C:mitochondrion"/>
    <property type="evidence" value="ECO:0007669"/>
    <property type="project" value="UniProtKB-SubCell"/>
</dbReference>
<evidence type="ECO:0000313" key="5">
    <source>
        <dbReference type="EMBL" id="CAG9321343.1"/>
    </source>
</evidence>
<evidence type="ECO:0000256" key="4">
    <source>
        <dbReference type="ARBA" id="ARBA00023128"/>
    </source>
</evidence>
<dbReference type="Pfam" id="PF06644">
    <property type="entry name" value="ATP11"/>
    <property type="match status" value="1"/>
</dbReference>
<keyword evidence="4" id="KW-0496">Mitochondrion</keyword>
<evidence type="ECO:0000313" key="6">
    <source>
        <dbReference type="Proteomes" id="UP001162131"/>
    </source>
</evidence>
<dbReference type="EMBL" id="CAJZBQ010000028">
    <property type="protein sequence ID" value="CAG9321343.1"/>
    <property type="molecule type" value="Genomic_DNA"/>
</dbReference>
<protein>
    <recommendedName>
        <fullName evidence="7">ATP synthase mitochondrial F1 complex assembly factor 1</fullName>
    </recommendedName>
</protein>
<dbReference type="Proteomes" id="UP001162131">
    <property type="component" value="Unassembled WGS sequence"/>
</dbReference>
<name>A0AAU9JBH7_9CILI</name>